<dbReference type="Pfam" id="PF13768">
    <property type="entry name" value="VWA_3"/>
    <property type="match status" value="1"/>
</dbReference>
<keyword evidence="4" id="KW-1185">Reference proteome</keyword>
<dbReference type="CDD" id="cd00198">
    <property type="entry name" value="vWFA"/>
    <property type="match status" value="1"/>
</dbReference>
<feature type="domain" description="VWFA" evidence="2">
    <location>
        <begin position="102"/>
        <end position="309"/>
    </location>
</feature>
<evidence type="ECO:0000313" key="3">
    <source>
        <dbReference type="EMBL" id="OAN40825.1"/>
    </source>
</evidence>
<evidence type="ECO:0000256" key="1">
    <source>
        <dbReference type="SAM" id="Phobius"/>
    </source>
</evidence>
<dbReference type="AlphaFoldDB" id="A0A178M0E0"/>
<sequence>MWAGTSFAQSSLCSSPGLNVLAATQTQRTVTIQFSVCDNNGVPLSGYTQNAVRLNEDGRPLANVSFQALTADQTNPALIAPLANGNAVALSAIPASIGIVFDATQLLNGSGSNLGDHIGAGRIAIESFLLESGDPPPPRTIVPANPERVAVFIPADQPGQSLRPNDLPDFTADRYLVINTLRVGLPVRQGKTNLFAAVQAAIEATARDARQRGAPALVLVVSDGGDALTGDAFNSLVSQATQQNARILTFGVGTDRALQNNGFRLQQLAESTGGRYWQRPSADDAGAAFAQFMTANPTSIYTVSYETAIIDDGQPHQATLEVATPAGNLTYTMPISVTGSGNSELLPVWDVLIRQYFLLAVPVLILVTAIVVLIMALFRGGINSVTQAPTKR</sequence>
<dbReference type="InterPro" id="IPR002035">
    <property type="entry name" value="VWF_A"/>
</dbReference>
<evidence type="ECO:0000259" key="2">
    <source>
        <dbReference type="PROSITE" id="PS50234"/>
    </source>
</evidence>
<dbReference type="PROSITE" id="PS50234">
    <property type="entry name" value="VWFA"/>
    <property type="match status" value="1"/>
</dbReference>
<accession>A0A178M0E0</accession>
<reference evidence="3 4" key="1">
    <citation type="submission" date="2016-04" db="EMBL/GenBank/DDBJ databases">
        <title>Chloroflexus islandicus sp. nov., a thermophilic filamentous anoxygenic phototrophic bacterium from geyser Strokkur (Iceland).</title>
        <authorList>
            <person name="Gaisin V.A."/>
            <person name="Kalashnikov A.M."/>
            <person name="Sukhacheva M.V."/>
            <person name="Grouzdev D.S."/>
            <person name="Ivanov T.M."/>
            <person name="Kuznetsov B."/>
            <person name="Gorlenko V.M."/>
        </authorList>
    </citation>
    <scope>NUCLEOTIDE SEQUENCE [LARGE SCALE GENOMIC DNA]</scope>
    <source>
        <strain evidence="4">isl-2</strain>
    </source>
</reference>
<name>A0A178M0E0_9CHLR</name>
<keyword evidence="1" id="KW-0812">Transmembrane</keyword>
<gene>
    <name evidence="3" type="ORF">A6A03_19310</name>
</gene>
<protein>
    <submittedName>
        <fullName evidence="3">VWA domain-containing protein</fullName>
    </submittedName>
</protein>
<dbReference type="Proteomes" id="UP000078287">
    <property type="component" value="Unassembled WGS sequence"/>
</dbReference>
<dbReference type="EMBL" id="LWQS01000092">
    <property type="protein sequence ID" value="OAN40825.1"/>
    <property type="molecule type" value="Genomic_DNA"/>
</dbReference>
<dbReference type="STRING" id="1707952.A6A03_19310"/>
<dbReference type="Gene3D" id="3.40.50.410">
    <property type="entry name" value="von Willebrand factor, type A domain"/>
    <property type="match status" value="1"/>
</dbReference>
<organism evidence="3 4">
    <name type="scientific">Chloroflexus islandicus</name>
    <dbReference type="NCBI Taxonomy" id="1707952"/>
    <lineage>
        <taxon>Bacteria</taxon>
        <taxon>Bacillati</taxon>
        <taxon>Chloroflexota</taxon>
        <taxon>Chloroflexia</taxon>
        <taxon>Chloroflexales</taxon>
        <taxon>Chloroflexineae</taxon>
        <taxon>Chloroflexaceae</taxon>
        <taxon>Chloroflexus</taxon>
    </lineage>
</organism>
<evidence type="ECO:0000313" key="4">
    <source>
        <dbReference type="Proteomes" id="UP000078287"/>
    </source>
</evidence>
<feature type="transmembrane region" description="Helical" evidence="1">
    <location>
        <begin position="356"/>
        <end position="378"/>
    </location>
</feature>
<dbReference type="InterPro" id="IPR036465">
    <property type="entry name" value="vWFA_dom_sf"/>
</dbReference>
<comment type="caution">
    <text evidence="3">The sequence shown here is derived from an EMBL/GenBank/DDBJ whole genome shotgun (WGS) entry which is preliminary data.</text>
</comment>
<proteinExistence type="predicted"/>
<dbReference type="SUPFAM" id="SSF53300">
    <property type="entry name" value="vWA-like"/>
    <property type="match status" value="1"/>
</dbReference>
<keyword evidence="1" id="KW-1133">Transmembrane helix</keyword>
<keyword evidence="1" id="KW-0472">Membrane</keyword>